<dbReference type="EMBL" id="CP002077">
    <property type="protein sequence ID" value="ADK86755.1"/>
    <property type="molecule type" value="Genomic_DNA"/>
</dbReference>
<proteinExistence type="inferred from homology"/>
<feature type="domain" description="Peptidase S7" evidence="2">
    <location>
        <begin position="171"/>
        <end position="291"/>
    </location>
</feature>
<dbReference type="PaxDb" id="722438-MPNE_0692"/>
<dbReference type="GeneID" id="66608724"/>
<evidence type="ECO:0000313" key="4">
    <source>
        <dbReference type="Proteomes" id="UP000007756"/>
    </source>
</evidence>
<dbReference type="InterPro" id="IPR022381">
    <property type="entry name" value="Uncharacterised_MG067"/>
</dbReference>
<dbReference type="GO" id="GO:0003724">
    <property type="term" value="F:RNA helicase activity"/>
    <property type="evidence" value="ECO:0007669"/>
    <property type="project" value="InterPro"/>
</dbReference>
<dbReference type="Pfam" id="PF00949">
    <property type="entry name" value="Peptidase_S7"/>
    <property type="match status" value="1"/>
</dbReference>
<dbReference type="GO" id="GO:0003723">
    <property type="term" value="F:RNA binding"/>
    <property type="evidence" value="ECO:0007669"/>
    <property type="project" value="InterPro"/>
</dbReference>
<dbReference type="AlphaFoldDB" id="A0A0H3DLW9"/>
<evidence type="ECO:0000313" key="3">
    <source>
        <dbReference type="EMBL" id="ADK86755.1"/>
    </source>
</evidence>
<dbReference type="PATRIC" id="fig|722438.3.peg.670"/>
<reference evidence="3 4" key="1">
    <citation type="journal article" date="2010" name="Appl. Environ. Microbiol.">
        <title>Targeted chromosomal knockouts in Mycoplasma pneumoniae.</title>
        <authorList>
            <person name="Krishnakumar R."/>
            <person name="Assad-Garcia N."/>
            <person name="Benders G.A."/>
            <person name="Phan Q."/>
            <person name="Montague M.G."/>
            <person name="Glass J.I."/>
        </authorList>
    </citation>
    <scope>NUCLEOTIDE SEQUENCE [LARGE SCALE GENOMIC DNA]</scope>
    <source>
        <strain evidence="4">ATCC 15531 / DSM 22911 / NBRC 14401 / NCTC 10119 / FH</strain>
    </source>
</reference>
<evidence type="ECO:0000259" key="2">
    <source>
        <dbReference type="Pfam" id="PF00949"/>
    </source>
</evidence>
<dbReference type="KEGG" id="mpj:MPNE_0692"/>
<dbReference type="GO" id="GO:0005524">
    <property type="term" value="F:ATP binding"/>
    <property type="evidence" value="ECO:0007669"/>
    <property type="project" value="InterPro"/>
</dbReference>
<dbReference type="HOGENOM" id="CLU_038569_0_0_14"/>
<dbReference type="Proteomes" id="UP000007756">
    <property type="component" value="Chromosome"/>
</dbReference>
<gene>
    <name evidence="3" type="ordered locus">MPNE_0692</name>
</gene>
<dbReference type="PRINTS" id="PR00840">
    <property type="entry name" value="Y06768FAMILY"/>
</dbReference>
<organism evidence="3 4">
    <name type="scientific">Mycoplasmoides pneumoniae (strain ATCC 15531 / DSM 23978 / CIP 103766 / NBRC 14401 / NCTC 10119 / FH)</name>
    <name type="common">Mycoplasma pneumoniae</name>
    <dbReference type="NCBI Taxonomy" id="722438"/>
    <lineage>
        <taxon>Bacteria</taxon>
        <taxon>Bacillati</taxon>
        <taxon>Mycoplasmatota</taxon>
        <taxon>Mycoplasmoidales</taxon>
        <taxon>Mycoplasmoidaceae</taxon>
        <taxon>Mycoplasmoides</taxon>
    </lineage>
</organism>
<dbReference type="InterPro" id="IPR001850">
    <property type="entry name" value="Flavi_NS3_S7"/>
</dbReference>
<sequence length="353" mass="40492">MANSLRNVNDYDPFKYRPSYFDLEAPTESFALGKFVDAIEVKQMALDAFSESSMVSIATSQLPKTAYTATSFIESEYYSFPYLFNDQKYYWDYFDYKIPAADFAVLELELDLNNQQDQQIKDHFIDPAIKAYKQLGDSTGLFATKPLTEYQNDTHYLLGYPVVPTDHTQLWECKQGAERFSYGYFYSNMARLTKNLRQGDPNAGSKTHIEYSNELLDKDSMDQGIVRFSTFLGANINYHDYDYRQQGYGLTLTDTNLPGGSSGSLVFNQDKKISSIYSAATESDSVGYAQLLRTPRDVNGISVVSQSYDLIFGDSNTKRYYAMFAKKQQTHLYSEILKSTDEQYRYVVDKQFN</sequence>
<evidence type="ECO:0000256" key="1">
    <source>
        <dbReference type="ARBA" id="ARBA00007807"/>
    </source>
</evidence>
<dbReference type="RefSeq" id="WP_010874948.1">
    <property type="nucleotide sequence ID" value="NZ_CP010546.1"/>
</dbReference>
<accession>A0A0H3DLW9</accession>
<protein>
    <recommendedName>
        <fullName evidence="2">Peptidase S7 domain-containing protein</fullName>
    </recommendedName>
</protein>
<name>A0A0H3DLW9_MYCPB</name>
<comment type="similarity">
    <text evidence="1">Belongs to the MG067/MG068/MG395 family.</text>
</comment>